<dbReference type="SUPFAM" id="SSF109604">
    <property type="entry name" value="HD-domain/PDEase-like"/>
    <property type="match status" value="1"/>
</dbReference>
<accession>S4TRQ0</accession>
<proteinExistence type="predicted"/>
<sequence>MTPEQFATNAHGDQLRKYTNEPYVNHCRNVAELVKRYGGTPDMITAAWLHDVVEDTPVTVGDVCCSFGETVARYVDQLTDVSRPHHGNRVKRKSLDILHLSRAEPVVNLW</sequence>
<dbReference type="PANTHER" id="PTHR46246">
    <property type="entry name" value="GUANOSINE-3',5'-BIS(DIPHOSPHATE) 3'-PYROPHOSPHOHYDROLASE MESH1"/>
    <property type="match status" value="1"/>
</dbReference>
<dbReference type="OrthoDB" id="28871at10239"/>
<dbReference type="Pfam" id="PF13328">
    <property type="entry name" value="HD_4"/>
    <property type="match status" value="1"/>
</dbReference>
<protein>
    <submittedName>
        <fullName evidence="1">Putative polyphosphate hydrolase</fullName>
    </submittedName>
</protein>
<reference evidence="1" key="1">
    <citation type="journal article" date="2013" name="BMC Genomics">
        <title>Genomic characterization provides new insight into Salmonella phage diversity.</title>
        <authorList>
            <person name="Moreno Switt A.I."/>
            <person name="Orsi R.H."/>
            <person name="den Bakker H.C."/>
            <person name="Vongkamjan K."/>
            <person name="Altier C."/>
            <person name="Wiedmann M."/>
        </authorList>
    </citation>
    <scope>NUCLEOTIDE SEQUENCE</scope>
</reference>
<keyword evidence="1" id="KW-0378">Hydrolase</keyword>
<name>S4TRQ0_9CAUD</name>
<dbReference type="Gene3D" id="1.10.3210.10">
    <property type="entry name" value="Hypothetical protein af1432"/>
    <property type="match status" value="1"/>
</dbReference>
<dbReference type="PANTHER" id="PTHR46246:SF1">
    <property type="entry name" value="GUANOSINE-3',5'-BIS(DIPHOSPHATE) 3'-PYROPHOSPHOHYDROLASE MESH1"/>
    <property type="match status" value="1"/>
</dbReference>
<evidence type="ECO:0000313" key="1">
    <source>
        <dbReference type="EMBL" id="AGF89586.1"/>
    </source>
</evidence>
<dbReference type="EMBL" id="KC139650">
    <property type="protein sequence ID" value="AGF89586.1"/>
    <property type="molecule type" value="Genomic_DNA"/>
</dbReference>
<dbReference type="InterPro" id="IPR052194">
    <property type="entry name" value="MESH1"/>
</dbReference>
<dbReference type="GO" id="GO:0008893">
    <property type="term" value="F:guanosine-3',5'-bis(diphosphate) 3'-diphosphatase activity"/>
    <property type="evidence" value="ECO:0007669"/>
    <property type="project" value="TreeGrafter"/>
</dbReference>
<gene>
    <name evidence="1" type="ORF">SP069_00435</name>
</gene>
<organism evidence="1">
    <name type="scientific">Salmonella phage SP069</name>
    <dbReference type="NCBI Taxonomy" id="1173760"/>
    <lineage>
        <taxon>Viruses</taxon>
        <taxon>Duplodnaviria</taxon>
        <taxon>Heunggongvirae</taxon>
        <taxon>Uroviricota</taxon>
        <taxon>Caudoviricetes</taxon>
        <taxon>Nonanavirus</taxon>
        <taxon>Nonanavirus SP069</taxon>
    </lineage>
</organism>